<proteinExistence type="inferred from homology"/>
<dbReference type="PANTHER" id="PTHR30408:SF13">
    <property type="entry name" value="TYPE I RESTRICTION ENZYME HINDI SPECIFICITY SUBUNIT"/>
    <property type="match status" value="1"/>
</dbReference>
<dbReference type="Gene3D" id="1.10.287.1120">
    <property type="entry name" value="Bipartite methylase S protein"/>
    <property type="match status" value="1"/>
</dbReference>
<protein>
    <recommendedName>
        <fullName evidence="4">Type I restriction modification DNA specificity domain-containing protein</fullName>
    </recommendedName>
</protein>
<accession>A0ABX4EHE3</accession>
<dbReference type="RefSeq" id="WP_094448693.1">
    <property type="nucleotide sequence ID" value="NZ_CP091802.1"/>
</dbReference>
<dbReference type="SUPFAM" id="SSF116734">
    <property type="entry name" value="DNA methylase specificity domain"/>
    <property type="match status" value="2"/>
</dbReference>
<keyword evidence="6" id="KW-1185">Reference proteome</keyword>
<feature type="domain" description="Type I restriction modification DNA specificity" evidence="4">
    <location>
        <begin position="210"/>
        <end position="355"/>
    </location>
</feature>
<sequence length="411" mass="46165">MEEWKEYKLEEIGTIVGGATPSTKEPHNYDGNISWITPKDLSNNSGRYISRGERMITSEGYNSCSCKMLPKGSVLFSSRAPIGYVAIASNELCTNQGFKSIIPNEQFVDSTFLYYLLVYNKAFIEGLGSGTTFKEVSGNVMKNVVVKIPCLEIQKQIANVLSSLDDKIEANRRINDNLEQQAQALFKSWFVDFEPFKDGGFEETEQGLIPKGWKAVSLSSIADYINGLAMQKYRPTDGESGLPVLKIKELRQGRTDDSSELCSPSLIGSKYIIDDGDIIFSWSGTLMVKVWCGGKCGLNQHLFVVEPKDYPHWFVYQWTKHHLANFIHIAKDKAVTMGHIKRGELDKAKVVVPDETNMAAIDLLMKPLHNQIILNMKEARRLTSLRDTLLPRLMSGELKKIVKLGGYENCK</sequence>
<evidence type="ECO:0000256" key="1">
    <source>
        <dbReference type="ARBA" id="ARBA00010923"/>
    </source>
</evidence>
<dbReference type="Pfam" id="PF01420">
    <property type="entry name" value="Methylase_S"/>
    <property type="match status" value="2"/>
</dbReference>
<keyword evidence="2" id="KW-0680">Restriction system</keyword>
<dbReference type="EMBL" id="NPJF01000043">
    <property type="protein sequence ID" value="OYP54400.1"/>
    <property type="molecule type" value="Genomic_DNA"/>
</dbReference>
<dbReference type="InterPro" id="IPR044946">
    <property type="entry name" value="Restrct_endonuc_typeI_TRD_sf"/>
</dbReference>
<evidence type="ECO:0000313" key="5">
    <source>
        <dbReference type="EMBL" id="OYP54400.1"/>
    </source>
</evidence>
<evidence type="ECO:0000256" key="3">
    <source>
        <dbReference type="ARBA" id="ARBA00023125"/>
    </source>
</evidence>
<evidence type="ECO:0000256" key="2">
    <source>
        <dbReference type="ARBA" id="ARBA00022747"/>
    </source>
</evidence>
<evidence type="ECO:0000259" key="4">
    <source>
        <dbReference type="Pfam" id="PF01420"/>
    </source>
</evidence>
<dbReference type="Proteomes" id="UP000216189">
    <property type="component" value="Unassembled WGS sequence"/>
</dbReference>
<comment type="caution">
    <text evidence="5">The sequence shown here is derived from an EMBL/GenBank/DDBJ whole genome shotgun (WGS) entry which is preliminary data.</text>
</comment>
<reference evidence="5 6" key="1">
    <citation type="submission" date="2017-08" db="EMBL/GenBank/DDBJ databases">
        <title>Comparative genomics of non-oral Prevotella species.</title>
        <authorList>
            <person name="Accetto T."/>
            <person name="Nograsek B."/>
            <person name="Avgustin G."/>
        </authorList>
    </citation>
    <scope>NUCLEOTIDE SEQUENCE [LARGE SCALE GENOMIC DNA]</scope>
    <source>
        <strain evidence="5 6">TC1-1</strain>
    </source>
</reference>
<organism evidence="5 6">
    <name type="scientific">Segatella bryantii</name>
    <name type="common">Prevotella bryantii</name>
    <dbReference type="NCBI Taxonomy" id="77095"/>
    <lineage>
        <taxon>Bacteria</taxon>
        <taxon>Pseudomonadati</taxon>
        <taxon>Bacteroidota</taxon>
        <taxon>Bacteroidia</taxon>
        <taxon>Bacteroidales</taxon>
        <taxon>Prevotellaceae</taxon>
        <taxon>Segatella</taxon>
    </lineage>
</organism>
<evidence type="ECO:0000313" key="6">
    <source>
        <dbReference type="Proteomes" id="UP000216189"/>
    </source>
</evidence>
<name>A0ABX4EHE3_SEGBR</name>
<dbReference type="InterPro" id="IPR052021">
    <property type="entry name" value="Type-I_RS_S_subunit"/>
</dbReference>
<gene>
    <name evidence="5" type="ORF">CIK91_09165</name>
</gene>
<dbReference type="InterPro" id="IPR000055">
    <property type="entry name" value="Restrct_endonuc_typeI_TRD"/>
</dbReference>
<feature type="domain" description="Type I restriction modification DNA specificity" evidence="4">
    <location>
        <begin position="1"/>
        <end position="180"/>
    </location>
</feature>
<comment type="similarity">
    <text evidence="1">Belongs to the type-I restriction system S methylase family.</text>
</comment>
<keyword evidence="3" id="KW-0238">DNA-binding</keyword>
<dbReference type="CDD" id="cd17273">
    <property type="entry name" value="RMtype1_S_EcoJA69PI-TRD1-CR1_like"/>
    <property type="match status" value="1"/>
</dbReference>
<dbReference type="Gene3D" id="3.90.220.20">
    <property type="entry name" value="DNA methylase specificity domains"/>
    <property type="match status" value="2"/>
</dbReference>
<dbReference type="PANTHER" id="PTHR30408">
    <property type="entry name" value="TYPE-1 RESTRICTION ENZYME ECOKI SPECIFICITY PROTEIN"/>
    <property type="match status" value="1"/>
</dbReference>